<evidence type="ECO:0000313" key="4">
    <source>
        <dbReference type="EMBL" id="EKA60606.1"/>
    </source>
</evidence>
<dbReference type="Pfam" id="PF00293">
    <property type="entry name" value="NUDIX"/>
    <property type="match status" value="1"/>
</dbReference>
<keyword evidence="7" id="KW-1185">Reference proteome</keyword>
<dbReference type="PATRIC" id="fig|1210046.3.peg.2214"/>
<dbReference type="PANTHER" id="PTHR11839">
    <property type="entry name" value="UDP/ADP-SUGAR PYROPHOSPHATASE"/>
    <property type="match status" value="1"/>
</dbReference>
<evidence type="ECO:0000256" key="2">
    <source>
        <dbReference type="SAM" id="MobiDB-lite"/>
    </source>
</evidence>
<organism evidence="4 6">
    <name type="scientific">Janibacter hoylei PVAS-1</name>
    <dbReference type="NCBI Taxonomy" id="1210046"/>
    <lineage>
        <taxon>Bacteria</taxon>
        <taxon>Bacillati</taxon>
        <taxon>Actinomycetota</taxon>
        <taxon>Actinomycetes</taxon>
        <taxon>Micrococcales</taxon>
        <taxon>Intrasporangiaceae</taxon>
        <taxon>Janibacter</taxon>
    </lineage>
</organism>
<comment type="caution">
    <text evidence="4">The sequence shown here is derived from an EMBL/GenBank/DDBJ whole genome shotgun (WGS) entry which is preliminary data.</text>
</comment>
<sequence length="218" mass="24279">MSDEAAPLRDELLIRSVTSSEVVFEGAVWDVRRDIFELEGETLVREVVDHPGAVAVLALDDEDRALLIRQYRHPVGAHEWEIPAGLLDVEGEDPLVGAQRELLEEADLTADDWWVLTDYFTSPGGMNEAIRIYLARGLHPVPEAERHERDGEEAHIEYRRVPLDEIAAAVLAGDLHNSTLIIAALAARAAREGEWVSLRPSDSAWPEHPAHRAGHTTR</sequence>
<evidence type="ECO:0000313" key="5">
    <source>
        <dbReference type="EMBL" id="RWU81495.1"/>
    </source>
</evidence>
<dbReference type="GO" id="GO:0019693">
    <property type="term" value="P:ribose phosphate metabolic process"/>
    <property type="evidence" value="ECO:0007669"/>
    <property type="project" value="TreeGrafter"/>
</dbReference>
<dbReference type="GO" id="GO:0005829">
    <property type="term" value="C:cytosol"/>
    <property type="evidence" value="ECO:0007669"/>
    <property type="project" value="TreeGrafter"/>
</dbReference>
<evidence type="ECO:0000259" key="3">
    <source>
        <dbReference type="PROSITE" id="PS51462"/>
    </source>
</evidence>
<reference evidence="5" key="3">
    <citation type="submission" date="2017-11" db="EMBL/GenBank/DDBJ databases">
        <authorList>
            <person name="Seuylemezian A."/>
            <person name="Cooper K."/>
            <person name="Vaishampayan P."/>
        </authorList>
    </citation>
    <scope>NUCLEOTIDE SEQUENCE</scope>
    <source>
        <strain evidence="5">PVAS-1</strain>
    </source>
</reference>
<dbReference type="SUPFAM" id="SSF55811">
    <property type="entry name" value="Nudix"/>
    <property type="match status" value="1"/>
</dbReference>
<dbReference type="EMBL" id="PIPF01000014">
    <property type="protein sequence ID" value="RWU81495.1"/>
    <property type="molecule type" value="Genomic_DNA"/>
</dbReference>
<dbReference type="Proteomes" id="UP000288711">
    <property type="component" value="Unassembled WGS sequence"/>
</dbReference>
<feature type="region of interest" description="Disordered" evidence="2">
    <location>
        <begin position="198"/>
        <end position="218"/>
    </location>
</feature>
<keyword evidence="1 5" id="KW-0378">Hydrolase</keyword>
<dbReference type="Proteomes" id="UP000004474">
    <property type="component" value="Unassembled WGS sequence"/>
</dbReference>
<protein>
    <submittedName>
        <fullName evidence="4">ADP-ribose pyrophosphatase</fullName>
    </submittedName>
    <submittedName>
        <fullName evidence="5">NUDIX hydrolase</fullName>
    </submittedName>
</protein>
<dbReference type="InterPro" id="IPR015797">
    <property type="entry name" value="NUDIX_hydrolase-like_dom_sf"/>
</dbReference>
<feature type="domain" description="Nudix hydrolase" evidence="3">
    <location>
        <begin position="48"/>
        <end position="183"/>
    </location>
</feature>
<dbReference type="EMBL" id="ALWX01000051">
    <property type="protein sequence ID" value="EKA60606.1"/>
    <property type="molecule type" value="Genomic_DNA"/>
</dbReference>
<dbReference type="Gene3D" id="3.90.79.10">
    <property type="entry name" value="Nucleoside Triphosphate Pyrophosphohydrolase"/>
    <property type="match status" value="1"/>
</dbReference>
<reference evidence="5 7" key="1">
    <citation type="journal article" date="2009" name="Int. J. Syst. Evol. Microbiol.">
        <title>Janibacter hoylei sp. nov., Bacillus isronensis sp. nov. and Bacillus aryabhattai sp. nov., isolated from cryotubes used for collecting air from the upper atmosphere.</title>
        <authorList>
            <person name="Shivaji S."/>
            <person name="Chaturvedi P."/>
            <person name="Begum Z."/>
            <person name="Pindi P.K."/>
            <person name="Manorama R."/>
            <person name="Padmanaban D.A."/>
            <person name="Shouche Y.S."/>
            <person name="Pawar S."/>
            <person name="Vaishampayan P."/>
            <person name="Dutt C.B."/>
            <person name="Datta G.N."/>
            <person name="Manchanda R.K."/>
            <person name="Rao U.R."/>
            <person name="Bhargava P.M."/>
            <person name="Narlikar J.V."/>
        </authorList>
    </citation>
    <scope>NUCLEOTIDE SEQUENCE [LARGE SCALE GENOMIC DNA]</scope>
    <source>
        <strain evidence="5 7">PVAS-1</strain>
    </source>
</reference>
<dbReference type="PANTHER" id="PTHR11839:SF31">
    <property type="entry name" value="ADP-RIBOSE PYROPHOSPHATASE"/>
    <property type="match status" value="1"/>
</dbReference>
<proteinExistence type="predicted"/>
<name>K1E0R1_9MICO</name>
<dbReference type="InterPro" id="IPR000086">
    <property type="entry name" value="NUDIX_hydrolase_dom"/>
</dbReference>
<dbReference type="GO" id="GO:0016787">
    <property type="term" value="F:hydrolase activity"/>
    <property type="evidence" value="ECO:0007669"/>
    <property type="project" value="UniProtKB-KW"/>
</dbReference>
<dbReference type="CDD" id="cd24158">
    <property type="entry name" value="NUDIX_ADPRase_Rv1700"/>
    <property type="match status" value="1"/>
</dbReference>
<evidence type="ECO:0000256" key="1">
    <source>
        <dbReference type="ARBA" id="ARBA00022801"/>
    </source>
</evidence>
<dbReference type="eggNOG" id="COG0494">
    <property type="taxonomic scope" value="Bacteria"/>
</dbReference>
<dbReference type="GO" id="GO:0006753">
    <property type="term" value="P:nucleoside phosphate metabolic process"/>
    <property type="evidence" value="ECO:0007669"/>
    <property type="project" value="TreeGrafter"/>
</dbReference>
<dbReference type="OrthoDB" id="9806150at2"/>
<dbReference type="PROSITE" id="PS51462">
    <property type="entry name" value="NUDIX"/>
    <property type="match status" value="1"/>
</dbReference>
<dbReference type="AlphaFoldDB" id="K1E0R1"/>
<dbReference type="RefSeq" id="WP_007928237.1">
    <property type="nucleotide sequence ID" value="NZ_ALWX01000051.1"/>
</dbReference>
<gene>
    <name evidence="4" type="ORF">B277_11535</name>
    <name evidence="5" type="ORF">CWN80_14235</name>
</gene>
<dbReference type="STRING" id="1210046.B277_11535"/>
<evidence type="ECO:0000313" key="6">
    <source>
        <dbReference type="Proteomes" id="UP000004474"/>
    </source>
</evidence>
<accession>K1E0R1</accession>
<evidence type="ECO:0000313" key="7">
    <source>
        <dbReference type="Proteomes" id="UP000288711"/>
    </source>
</evidence>
<reference evidence="4 6" key="2">
    <citation type="journal article" date="2012" name="J. Bacteriol.">
        <title>Genome Sequence of Janibacter hoylei MTCC8307, Isolated from the Stratospheric Air.</title>
        <authorList>
            <person name="Pawar S.P."/>
            <person name="Dhotre D.P."/>
            <person name="Shetty S.A."/>
            <person name="Chowdhury S.P."/>
            <person name="Chaudhari B.L."/>
            <person name="Shouche Y.S."/>
        </authorList>
    </citation>
    <scope>NUCLEOTIDE SEQUENCE [LARGE SCALE GENOMIC DNA]</scope>
    <source>
        <strain evidence="4 6">PVAS-1</strain>
    </source>
</reference>